<dbReference type="KEGG" id="pef:A7E78_13735"/>
<dbReference type="OrthoDB" id="4376109at2"/>
<evidence type="ECO:0000313" key="7">
    <source>
        <dbReference type="Proteomes" id="UP000182517"/>
    </source>
</evidence>
<dbReference type="Gene3D" id="2.40.50.90">
    <property type="match status" value="1"/>
</dbReference>
<feature type="signal peptide" evidence="4">
    <location>
        <begin position="1"/>
        <end position="27"/>
    </location>
</feature>
<dbReference type="PANTHER" id="PTHR12302:SF3">
    <property type="entry name" value="SERINE_THREONINE-PROTEIN KINASE 31"/>
    <property type="match status" value="1"/>
</dbReference>
<dbReference type="SMART" id="SM00318">
    <property type="entry name" value="SNc"/>
    <property type="match status" value="1"/>
</dbReference>
<keyword evidence="2" id="KW-0255">Endonuclease</keyword>
<dbReference type="GO" id="GO:0016787">
    <property type="term" value="F:hydrolase activity"/>
    <property type="evidence" value="ECO:0007669"/>
    <property type="project" value="UniProtKB-KW"/>
</dbReference>
<keyword evidence="1" id="KW-0540">Nuclease</keyword>
<gene>
    <name evidence="6" type="ORF">A7E78_13735</name>
</gene>
<evidence type="ECO:0000259" key="5">
    <source>
        <dbReference type="PROSITE" id="PS50830"/>
    </source>
</evidence>
<accession>A0A1L3GS71</accession>
<evidence type="ECO:0000313" key="6">
    <source>
        <dbReference type="EMBL" id="APG28794.1"/>
    </source>
</evidence>
<dbReference type="SUPFAM" id="SSF50199">
    <property type="entry name" value="Staphylococcal nuclease"/>
    <property type="match status" value="1"/>
</dbReference>
<dbReference type="GO" id="GO:0004519">
    <property type="term" value="F:endonuclease activity"/>
    <property type="evidence" value="ECO:0007669"/>
    <property type="project" value="UniProtKB-KW"/>
</dbReference>
<evidence type="ECO:0000256" key="1">
    <source>
        <dbReference type="ARBA" id="ARBA00022722"/>
    </source>
</evidence>
<feature type="domain" description="TNase-like" evidence="5">
    <location>
        <begin position="28"/>
        <end position="168"/>
    </location>
</feature>
<dbReference type="InterPro" id="IPR016071">
    <property type="entry name" value="Staphylococal_nuclease_OB-fold"/>
</dbReference>
<protein>
    <recommendedName>
        <fullName evidence="5">TNase-like domain-containing protein</fullName>
    </recommendedName>
</protein>
<dbReference type="Proteomes" id="UP000182517">
    <property type="component" value="Chromosome"/>
</dbReference>
<evidence type="ECO:0000256" key="3">
    <source>
        <dbReference type="ARBA" id="ARBA00022801"/>
    </source>
</evidence>
<evidence type="ECO:0000256" key="2">
    <source>
        <dbReference type="ARBA" id="ARBA00022759"/>
    </source>
</evidence>
<keyword evidence="4" id="KW-0732">Signal</keyword>
<dbReference type="PROSITE" id="PS50830">
    <property type="entry name" value="TNASE_3"/>
    <property type="match status" value="1"/>
</dbReference>
<sequence length="171" mass="19821">MFRQLRRSTLICSFLLLLALLPSSASAETLSGRVKWIYDGDSIEVTGIGTVRLLGIDAPEHKASQRDRYYLRWGIEPATLRHINQAGKTYLIESVKGETVVLKTENKERDRYNRLLAYVYLPDGRLLNRLLLEKGFAVVYKRFDFEQKTDFLEAESQARCNKNGLWQRKHL</sequence>
<evidence type="ECO:0000256" key="4">
    <source>
        <dbReference type="SAM" id="SignalP"/>
    </source>
</evidence>
<organism evidence="6 7">
    <name type="scientific">Syntrophotalea acetylenivorans</name>
    <dbReference type="NCBI Taxonomy" id="1842532"/>
    <lineage>
        <taxon>Bacteria</taxon>
        <taxon>Pseudomonadati</taxon>
        <taxon>Thermodesulfobacteriota</taxon>
        <taxon>Desulfuromonadia</taxon>
        <taxon>Desulfuromonadales</taxon>
        <taxon>Syntrophotaleaceae</taxon>
        <taxon>Syntrophotalea</taxon>
    </lineage>
</organism>
<dbReference type="STRING" id="1842532.A7E78_13735"/>
<dbReference type="EMBL" id="CP015519">
    <property type="protein sequence ID" value="APG28794.1"/>
    <property type="molecule type" value="Genomic_DNA"/>
</dbReference>
<dbReference type="PANTHER" id="PTHR12302">
    <property type="entry name" value="EBNA2 BINDING PROTEIN P100"/>
    <property type="match status" value="1"/>
</dbReference>
<keyword evidence="3" id="KW-0378">Hydrolase</keyword>
<name>A0A1L3GS71_9BACT</name>
<dbReference type="InterPro" id="IPR035437">
    <property type="entry name" value="SNase_OB-fold_sf"/>
</dbReference>
<proteinExistence type="predicted"/>
<dbReference type="AlphaFoldDB" id="A0A1L3GS71"/>
<dbReference type="RefSeq" id="WP_072284819.1">
    <property type="nucleotide sequence ID" value="NZ_CP015519.1"/>
</dbReference>
<dbReference type="Pfam" id="PF00565">
    <property type="entry name" value="SNase"/>
    <property type="match status" value="1"/>
</dbReference>
<feature type="chain" id="PRO_5013289929" description="TNase-like domain-containing protein" evidence="4">
    <location>
        <begin position="28"/>
        <end position="171"/>
    </location>
</feature>
<reference evidence="6 7" key="1">
    <citation type="journal article" date="2017" name="Genome Announc.">
        <title>Complete Genome Sequences of Two Acetylene-Fermenting Pelobacter acetylenicus Strains.</title>
        <authorList>
            <person name="Sutton J.M."/>
            <person name="Baesman S.M."/>
            <person name="Fierst J.L."/>
            <person name="Poret-Peterson A.T."/>
            <person name="Oremland R.S."/>
            <person name="Dunlap D.S."/>
            <person name="Akob D.M."/>
        </authorList>
    </citation>
    <scope>NUCLEOTIDE SEQUENCE [LARGE SCALE GENOMIC DNA]</scope>
    <source>
        <strain evidence="6 7">SFB93</strain>
    </source>
</reference>
<keyword evidence="7" id="KW-1185">Reference proteome</keyword>